<reference evidence="11 12" key="1">
    <citation type="submission" date="2018-01" db="EMBL/GenBank/DDBJ databases">
        <title>Complete genome sequence of Streptomyces lunaelactis MM109T, a Ferroverdin A producer isolated from cave moonmilk deposits.</title>
        <authorList>
            <person name="Naome A."/>
            <person name="Martinet L."/>
            <person name="Maciejewska M."/>
            <person name="Anderssen S."/>
            <person name="Adam D."/>
            <person name="Tenconi E."/>
            <person name="Deflandre B."/>
            <person name="Arguelles-Arias A."/>
            <person name="Calusinska M."/>
            <person name="Copieters W."/>
            <person name="Karim L."/>
            <person name="Hanikenne M."/>
            <person name="Baurain D."/>
            <person name="van Wezel G."/>
            <person name="Smargiasso N."/>
            <person name="de Pauw E."/>
            <person name="Delfosse P."/>
            <person name="Rigali S."/>
        </authorList>
    </citation>
    <scope>NUCLEOTIDE SEQUENCE [LARGE SCALE GENOMIC DNA]</scope>
    <source>
        <strain evidence="11 12">MM109</strain>
    </source>
</reference>
<keyword evidence="6" id="KW-0961">Cell wall biogenesis/degradation</keyword>
<evidence type="ECO:0000256" key="8">
    <source>
        <dbReference type="PIRSR" id="PIRSR618044-2"/>
    </source>
</evidence>
<name>A0A2R4T4W7_9ACTN</name>
<feature type="binding site" evidence="8">
    <location>
        <position position="291"/>
    </location>
    <ligand>
        <name>substrate</name>
    </ligand>
</feature>
<evidence type="ECO:0000256" key="9">
    <source>
        <dbReference type="RuleBase" id="RU004016"/>
    </source>
</evidence>
<evidence type="ECO:0000313" key="12">
    <source>
        <dbReference type="Proteomes" id="UP000244201"/>
    </source>
</evidence>
<dbReference type="GO" id="GO:0071555">
    <property type="term" value="P:cell wall organization"/>
    <property type="evidence" value="ECO:0007669"/>
    <property type="project" value="UniProtKB-KW"/>
</dbReference>
<keyword evidence="12" id="KW-1185">Reference proteome</keyword>
<organism evidence="11 12">
    <name type="scientific">Streptomyces lunaelactis</name>
    <dbReference type="NCBI Taxonomy" id="1535768"/>
    <lineage>
        <taxon>Bacteria</taxon>
        <taxon>Bacillati</taxon>
        <taxon>Actinomycetota</taxon>
        <taxon>Actinomycetes</taxon>
        <taxon>Kitasatosporales</taxon>
        <taxon>Streptomycetaceae</taxon>
        <taxon>Streptomyces</taxon>
    </lineage>
</organism>
<evidence type="ECO:0000256" key="4">
    <source>
        <dbReference type="ARBA" id="ARBA00022960"/>
    </source>
</evidence>
<keyword evidence="2" id="KW-0732">Signal</keyword>
<dbReference type="InterPro" id="IPR001967">
    <property type="entry name" value="Peptidase_S11_N"/>
</dbReference>
<dbReference type="AlphaFoldDB" id="A0A2R4T4W7"/>
<accession>A0A2R4T4W7</accession>
<proteinExistence type="inferred from homology"/>
<keyword evidence="5" id="KW-0573">Peptidoglycan synthesis</keyword>
<evidence type="ECO:0000256" key="3">
    <source>
        <dbReference type="ARBA" id="ARBA00022801"/>
    </source>
</evidence>
<dbReference type="SUPFAM" id="SSF56601">
    <property type="entry name" value="beta-lactamase/transpeptidase-like"/>
    <property type="match status" value="1"/>
</dbReference>
<dbReference type="PRINTS" id="PR00725">
    <property type="entry name" value="DADACBPTASE1"/>
</dbReference>
<keyword evidence="4" id="KW-0133">Cell shape</keyword>
<dbReference type="Gene3D" id="3.40.710.10">
    <property type="entry name" value="DD-peptidase/beta-lactamase superfamily"/>
    <property type="match status" value="1"/>
</dbReference>
<evidence type="ECO:0000256" key="1">
    <source>
        <dbReference type="ARBA" id="ARBA00007164"/>
    </source>
</evidence>
<dbReference type="Proteomes" id="UP000244201">
    <property type="component" value="Chromosome"/>
</dbReference>
<dbReference type="GO" id="GO:0006508">
    <property type="term" value="P:proteolysis"/>
    <property type="evidence" value="ECO:0007669"/>
    <property type="project" value="InterPro"/>
</dbReference>
<dbReference type="PANTHER" id="PTHR21581:SF33">
    <property type="entry name" value="D-ALANYL-D-ALANINE CARBOXYPEPTIDASE DACB"/>
    <property type="match status" value="1"/>
</dbReference>
<evidence type="ECO:0000256" key="7">
    <source>
        <dbReference type="PIRSR" id="PIRSR618044-1"/>
    </source>
</evidence>
<feature type="active site" evidence="7">
    <location>
        <position position="174"/>
    </location>
</feature>
<evidence type="ECO:0000313" key="11">
    <source>
        <dbReference type="EMBL" id="AVZ74168.1"/>
    </source>
</evidence>
<dbReference type="GO" id="GO:0009252">
    <property type="term" value="P:peptidoglycan biosynthetic process"/>
    <property type="evidence" value="ECO:0007669"/>
    <property type="project" value="UniProtKB-KW"/>
</dbReference>
<feature type="domain" description="Peptidase S11 D-alanyl-D-alanine carboxypeptidase A N-terminal" evidence="10">
    <location>
        <begin position="77"/>
        <end position="321"/>
    </location>
</feature>
<gene>
    <name evidence="11" type="ORF">SLUN_20370</name>
</gene>
<evidence type="ECO:0000256" key="6">
    <source>
        <dbReference type="ARBA" id="ARBA00023316"/>
    </source>
</evidence>
<dbReference type="KEGG" id="slk:SLUN_20370"/>
<evidence type="ECO:0000259" key="10">
    <source>
        <dbReference type="Pfam" id="PF00768"/>
    </source>
</evidence>
<dbReference type="EMBL" id="CP026304">
    <property type="protein sequence ID" value="AVZ74168.1"/>
    <property type="molecule type" value="Genomic_DNA"/>
</dbReference>
<keyword evidence="3" id="KW-0378">Hydrolase</keyword>
<dbReference type="InterPro" id="IPR012338">
    <property type="entry name" value="Beta-lactam/transpept-like"/>
</dbReference>
<comment type="similarity">
    <text evidence="1 9">Belongs to the peptidase S11 family.</text>
</comment>
<protein>
    <submittedName>
        <fullName evidence="11">D-alanyl-D-alanine carboxypeptidase</fullName>
    </submittedName>
</protein>
<keyword evidence="11" id="KW-0121">Carboxypeptidase</keyword>
<dbReference type="Pfam" id="PF00768">
    <property type="entry name" value="Peptidase_S11"/>
    <property type="match status" value="1"/>
</dbReference>
<dbReference type="PANTHER" id="PTHR21581">
    <property type="entry name" value="D-ALANYL-D-ALANINE CARBOXYPEPTIDASE"/>
    <property type="match status" value="1"/>
</dbReference>
<sequence>MQNADNFSGSVHPSAALTSLVAGHSFPSGPTDVLFQRIRELGAFPLTYSFTGVRRAAAVTLATGVLLTASPLAAPAQAATAPTVSAGGAYMMLSSNGTPLYNKSADTRRQLASTTKIMTAAVVLSTPGLDLNRKVTSKQAYRDYVVAKGASTADLRSGDVLTVRQLLYGTMLPSGCDAAMALADTFGTGTTRTARTQSFIAKMNAKATELGLKNTKFDSFDGNSSTGNNYTTPRELAKIARYAMGNVNFRAVVKATSYKAAATTSTGGTRTYTWYNTNTLLGSYSGANGIKTGTNTPAGPCLVFAATRGTKTLIGVVLNDSNRYTDAAKMLDYGFGSSTASTMRLRELPQGAQRD</sequence>
<evidence type="ECO:0000256" key="2">
    <source>
        <dbReference type="ARBA" id="ARBA00022729"/>
    </source>
</evidence>
<feature type="active site" description="Proton acceptor" evidence="7">
    <location>
        <position position="116"/>
    </location>
</feature>
<dbReference type="OrthoDB" id="3530815at2"/>
<dbReference type="InterPro" id="IPR018044">
    <property type="entry name" value="Peptidase_S11"/>
</dbReference>
<keyword evidence="11" id="KW-0645">Protease</keyword>
<evidence type="ECO:0000256" key="5">
    <source>
        <dbReference type="ARBA" id="ARBA00022984"/>
    </source>
</evidence>
<dbReference type="GO" id="GO:0009002">
    <property type="term" value="F:serine-type D-Ala-D-Ala carboxypeptidase activity"/>
    <property type="evidence" value="ECO:0007669"/>
    <property type="project" value="InterPro"/>
</dbReference>
<feature type="active site" description="Acyl-ester intermediate" evidence="7">
    <location>
        <position position="113"/>
    </location>
</feature>
<dbReference type="GO" id="GO:0008360">
    <property type="term" value="P:regulation of cell shape"/>
    <property type="evidence" value="ECO:0007669"/>
    <property type="project" value="UniProtKB-KW"/>
</dbReference>